<evidence type="ECO:0000313" key="3">
    <source>
        <dbReference type="EMBL" id="HEC07010.1"/>
    </source>
</evidence>
<gene>
    <name evidence="3" type="ORF">ENJ12_09170</name>
</gene>
<proteinExistence type="inferred from homology"/>
<accession>A0A831WBZ7</accession>
<organism evidence="3">
    <name type="scientific">Thiolapillus brandeum</name>
    <dbReference type="NCBI Taxonomy" id="1076588"/>
    <lineage>
        <taxon>Bacteria</taxon>
        <taxon>Pseudomonadati</taxon>
        <taxon>Pseudomonadota</taxon>
        <taxon>Gammaproteobacteria</taxon>
        <taxon>Chromatiales</taxon>
        <taxon>Sedimenticolaceae</taxon>
        <taxon>Thiolapillus</taxon>
    </lineage>
</organism>
<dbReference type="EMBL" id="DRLF01000319">
    <property type="protein sequence ID" value="HEC07010.1"/>
    <property type="molecule type" value="Genomic_DNA"/>
</dbReference>
<keyword evidence="2" id="KW-0732">Signal</keyword>
<dbReference type="PIRSF" id="PIRSF006865">
    <property type="entry name" value="Prot_inh_ecotin"/>
    <property type="match status" value="1"/>
</dbReference>
<comment type="similarity">
    <text evidence="1">Belongs to the protease inhibitor I11 (ecotin) family.</text>
</comment>
<feature type="chain" id="PRO_5032819805" evidence="2">
    <location>
        <begin position="22"/>
        <end position="157"/>
    </location>
</feature>
<evidence type="ECO:0000256" key="1">
    <source>
        <dbReference type="ARBA" id="ARBA00010558"/>
    </source>
</evidence>
<feature type="signal peptide" evidence="2">
    <location>
        <begin position="1"/>
        <end position="21"/>
    </location>
</feature>
<comment type="caution">
    <text evidence="3">The sequence shown here is derived from an EMBL/GenBank/DDBJ whole genome shotgun (WGS) entry which is preliminary data.</text>
</comment>
<dbReference type="InterPro" id="IPR036198">
    <property type="entry name" value="Ecotin_sf"/>
</dbReference>
<reference evidence="3" key="1">
    <citation type="journal article" date="2020" name="mSystems">
        <title>Genome- and Community-Level Interaction Insights into Carbon Utilization and Element Cycling Functions of Hydrothermarchaeota in Hydrothermal Sediment.</title>
        <authorList>
            <person name="Zhou Z."/>
            <person name="Liu Y."/>
            <person name="Xu W."/>
            <person name="Pan J."/>
            <person name="Luo Z.H."/>
            <person name="Li M."/>
        </authorList>
    </citation>
    <scope>NUCLEOTIDE SEQUENCE [LARGE SCALE GENOMIC DNA]</scope>
    <source>
        <strain evidence="3">HyVt-458</strain>
    </source>
</reference>
<dbReference type="GO" id="GO:0004867">
    <property type="term" value="F:serine-type endopeptidase inhibitor activity"/>
    <property type="evidence" value="ECO:0007669"/>
    <property type="project" value="InterPro"/>
</dbReference>
<protein>
    <submittedName>
        <fullName evidence="3">Proteinase inhibitor I4 serpin</fullName>
    </submittedName>
</protein>
<evidence type="ECO:0000256" key="2">
    <source>
        <dbReference type="SAM" id="SignalP"/>
    </source>
</evidence>
<dbReference type="InterPro" id="IPR005658">
    <property type="entry name" value="Prot_inh_ecotin"/>
</dbReference>
<name>A0A831WBZ7_9GAMM</name>
<dbReference type="PANTHER" id="PTHR35890:SF3">
    <property type="entry name" value="ECOTIN"/>
    <property type="match status" value="1"/>
</dbReference>
<dbReference type="Pfam" id="PF03974">
    <property type="entry name" value="Ecotin"/>
    <property type="match status" value="1"/>
</dbReference>
<dbReference type="AlphaFoldDB" id="A0A831WBZ7"/>
<dbReference type="Gene3D" id="2.60.40.550">
    <property type="entry name" value="Ecotin"/>
    <property type="match status" value="1"/>
</dbReference>
<dbReference type="Proteomes" id="UP000886339">
    <property type="component" value="Unassembled WGS sequence"/>
</dbReference>
<dbReference type="PANTHER" id="PTHR35890">
    <property type="match status" value="1"/>
</dbReference>
<dbReference type="SUPFAM" id="SSF49772">
    <property type="entry name" value="Ecotin, trypsin inhibitor"/>
    <property type="match status" value="1"/>
</dbReference>
<sequence>MKAVRLLAFISLLLAGFTVTAAEPLDAFPAAQKGMERFVIVLPQHDNGQEDKLKVEIIVGREILTDGVNRQRLGNSIEPRSLKGWGYTYYEVTGSSEVISTLMAAPEAAEKVKTFVSAPSLFVRYNSRLPIVVYAPAGYEVRYRFWQAGEEMMAEKK</sequence>